<evidence type="ECO:0000259" key="10">
    <source>
        <dbReference type="Pfam" id="PF00291"/>
    </source>
</evidence>
<sequence>MTLVTVDDVRGAATRIASDVIRTPLLPCARLSDELGLRVLIKPESLQNTGSFKVRGALNTLLTWKENGTLPEGVVGFSAGNHAAAVAFAGQRLGVKAIIAMPHDAVESKVINVRRYGGEIVPTDDLLGTTEELASRYGYPPLLPFNLPEVIAGQGTVGLEIAEDAPEAAAVIVPVGGGGLISGIGAAVTALAPSMRVIGVEPEISNALSLAMTHGEVRELPRAERTIADGLAAPRAGNHTLENALAYVDEMAVVSENAIGEAWADLADSAKLIVEPAAAVGLAALRTGAVSLPAGCTVVLVVSGGNADLVKLAQARMG</sequence>
<comment type="catalytic activity">
    <reaction evidence="1">
        <text>L-threonine = 2-oxobutanoate + NH4(+)</text>
        <dbReference type="Rhea" id="RHEA:22108"/>
        <dbReference type="ChEBI" id="CHEBI:16763"/>
        <dbReference type="ChEBI" id="CHEBI:28938"/>
        <dbReference type="ChEBI" id="CHEBI:57926"/>
        <dbReference type="EC" id="4.3.1.19"/>
    </reaction>
</comment>
<evidence type="ECO:0000256" key="5">
    <source>
        <dbReference type="ARBA" id="ARBA00012096"/>
    </source>
</evidence>
<evidence type="ECO:0000256" key="8">
    <source>
        <dbReference type="ARBA" id="ARBA00025527"/>
    </source>
</evidence>
<dbReference type="Proteomes" id="UP000567922">
    <property type="component" value="Unassembled WGS sequence"/>
</dbReference>
<dbReference type="RefSeq" id="WP_064438493.1">
    <property type="nucleotide sequence ID" value="NZ_BDDI01000001.1"/>
</dbReference>
<dbReference type="Pfam" id="PF00291">
    <property type="entry name" value="PALP"/>
    <property type="match status" value="1"/>
</dbReference>
<dbReference type="CDD" id="cd01562">
    <property type="entry name" value="Thr-dehyd"/>
    <property type="match status" value="1"/>
</dbReference>
<dbReference type="InterPro" id="IPR027278">
    <property type="entry name" value="ACCD_DCysDesulf"/>
</dbReference>
<evidence type="ECO:0000256" key="7">
    <source>
        <dbReference type="ARBA" id="ARBA00023239"/>
    </source>
</evidence>
<name>A0A839RUH5_9ACTN</name>
<proteinExistence type="inferred from homology"/>
<keyword evidence="6" id="KW-0663">Pyridoxal phosphate</keyword>
<evidence type="ECO:0000256" key="2">
    <source>
        <dbReference type="ARBA" id="ARBA00001933"/>
    </source>
</evidence>
<dbReference type="InterPro" id="IPR036052">
    <property type="entry name" value="TrpB-like_PALP_sf"/>
</dbReference>
<evidence type="ECO:0000313" key="11">
    <source>
        <dbReference type="EMBL" id="MBB3039461.1"/>
    </source>
</evidence>
<protein>
    <recommendedName>
        <fullName evidence="5">threonine ammonia-lyase</fullName>
        <ecNumber evidence="5">4.3.1.19</ecNumber>
    </recommendedName>
    <alternativeName>
        <fullName evidence="9">Threonine deaminase</fullName>
    </alternativeName>
</protein>
<dbReference type="EMBL" id="JACHWS010000004">
    <property type="protein sequence ID" value="MBB3039461.1"/>
    <property type="molecule type" value="Genomic_DNA"/>
</dbReference>
<dbReference type="GO" id="GO:0004794">
    <property type="term" value="F:threonine deaminase activity"/>
    <property type="evidence" value="ECO:0007669"/>
    <property type="project" value="UniProtKB-EC"/>
</dbReference>
<feature type="domain" description="Tryptophan synthase beta chain-like PALP" evidence="10">
    <location>
        <begin position="19"/>
        <end position="304"/>
    </location>
</feature>
<keyword evidence="12" id="KW-1185">Reference proteome</keyword>
<dbReference type="EC" id="4.3.1.19" evidence="5"/>
<comment type="cofactor">
    <cofactor evidence="2">
        <name>pyridoxal 5'-phosphate</name>
        <dbReference type="ChEBI" id="CHEBI:597326"/>
    </cofactor>
</comment>
<dbReference type="GO" id="GO:0016846">
    <property type="term" value="F:carbon-sulfur lyase activity"/>
    <property type="evidence" value="ECO:0007669"/>
    <property type="project" value="UniProtKB-ARBA"/>
</dbReference>
<evidence type="ECO:0000256" key="4">
    <source>
        <dbReference type="ARBA" id="ARBA00010869"/>
    </source>
</evidence>
<evidence type="ECO:0000256" key="3">
    <source>
        <dbReference type="ARBA" id="ARBA00008639"/>
    </source>
</evidence>
<dbReference type="GO" id="GO:0006567">
    <property type="term" value="P:L-threonine catabolic process"/>
    <property type="evidence" value="ECO:0007669"/>
    <property type="project" value="TreeGrafter"/>
</dbReference>
<evidence type="ECO:0000313" key="12">
    <source>
        <dbReference type="Proteomes" id="UP000567922"/>
    </source>
</evidence>
<comment type="similarity">
    <text evidence="3">Belongs to the ACC deaminase/D-cysteine desulfhydrase family.</text>
</comment>
<dbReference type="PANTHER" id="PTHR48078">
    <property type="entry name" value="THREONINE DEHYDRATASE, MITOCHONDRIAL-RELATED"/>
    <property type="match status" value="1"/>
</dbReference>
<comment type="function">
    <text evidence="8">Catalyzes the anaerobic formation of alpha-ketobutyrate and ammonia from threonine in a two-step reaction. The first step involved a dehydration of threonine and a production of enamine intermediates (aminocrotonate), which tautomerizes to its imine form (iminobutyrate). Both intermediates are unstable and short-lived. The second step is the nonenzymatic hydrolysis of the enamine/imine intermediates to form 2-ketobutyrate and free ammonia. In the low water environment of the cell, the second step is accelerated by RidA.</text>
</comment>
<dbReference type="GO" id="GO:0006565">
    <property type="term" value="P:L-serine catabolic process"/>
    <property type="evidence" value="ECO:0007669"/>
    <property type="project" value="TreeGrafter"/>
</dbReference>
<dbReference type="GO" id="GO:0003941">
    <property type="term" value="F:L-serine ammonia-lyase activity"/>
    <property type="evidence" value="ECO:0007669"/>
    <property type="project" value="TreeGrafter"/>
</dbReference>
<dbReference type="InterPro" id="IPR001926">
    <property type="entry name" value="TrpB-like_PALP"/>
</dbReference>
<dbReference type="GO" id="GO:0009097">
    <property type="term" value="P:isoleucine biosynthetic process"/>
    <property type="evidence" value="ECO:0007669"/>
    <property type="project" value="TreeGrafter"/>
</dbReference>
<evidence type="ECO:0000256" key="1">
    <source>
        <dbReference type="ARBA" id="ARBA00001274"/>
    </source>
</evidence>
<dbReference type="PIRSF" id="PIRSF006278">
    <property type="entry name" value="ACCD_DCysDesulf"/>
    <property type="match status" value="1"/>
</dbReference>
<comment type="caution">
    <text evidence="11">The sequence shown here is derived from an EMBL/GenBank/DDBJ whole genome shotgun (WGS) entry which is preliminary data.</text>
</comment>
<reference evidence="11 12" key="1">
    <citation type="submission" date="2020-08" db="EMBL/GenBank/DDBJ databases">
        <title>Sequencing the genomes of 1000 actinobacteria strains.</title>
        <authorList>
            <person name="Klenk H.-P."/>
        </authorList>
    </citation>
    <scope>NUCLEOTIDE SEQUENCE [LARGE SCALE GENOMIC DNA]</scope>
    <source>
        <strain evidence="11 12">DSM 45258</strain>
    </source>
</reference>
<gene>
    <name evidence="11" type="ORF">FHU29_003949</name>
</gene>
<organism evidence="11 12">
    <name type="scientific">Hoyosella altamirensis</name>
    <dbReference type="NCBI Taxonomy" id="616997"/>
    <lineage>
        <taxon>Bacteria</taxon>
        <taxon>Bacillati</taxon>
        <taxon>Actinomycetota</taxon>
        <taxon>Actinomycetes</taxon>
        <taxon>Mycobacteriales</taxon>
        <taxon>Hoyosellaceae</taxon>
        <taxon>Hoyosella</taxon>
    </lineage>
</organism>
<keyword evidence="7 11" id="KW-0456">Lyase</keyword>
<dbReference type="SUPFAM" id="SSF53686">
    <property type="entry name" value="Tryptophan synthase beta subunit-like PLP-dependent enzymes"/>
    <property type="match status" value="1"/>
</dbReference>
<evidence type="ECO:0000256" key="9">
    <source>
        <dbReference type="ARBA" id="ARBA00031427"/>
    </source>
</evidence>
<comment type="similarity">
    <text evidence="4">Belongs to the serine/threonine dehydratase family.</text>
</comment>
<evidence type="ECO:0000256" key="6">
    <source>
        <dbReference type="ARBA" id="ARBA00022898"/>
    </source>
</evidence>
<dbReference type="AlphaFoldDB" id="A0A839RUH5"/>
<dbReference type="FunFam" id="3.40.50.1100:FF:000005">
    <property type="entry name" value="Threonine dehydratase catabolic"/>
    <property type="match status" value="1"/>
</dbReference>
<dbReference type="InterPro" id="IPR050147">
    <property type="entry name" value="Ser/Thr_Dehydratase"/>
</dbReference>
<dbReference type="PANTHER" id="PTHR48078:SF6">
    <property type="entry name" value="L-THREONINE DEHYDRATASE CATABOLIC TDCB"/>
    <property type="match status" value="1"/>
</dbReference>
<dbReference type="Gene3D" id="3.40.50.1100">
    <property type="match status" value="2"/>
</dbReference>
<accession>A0A839RUH5</accession>